<feature type="region of interest" description="Disordered" evidence="1">
    <location>
        <begin position="83"/>
        <end position="137"/>
    </location>
</feature>
<dbReference type="Proteomes" id="UP001392437">
    <property type="component" value="Unassembled WGS sequence"/>
</dbReference>
<evidence type="ECO:0000313" key="2">
    <source>
        <dbReference type="EMBL" id="KAK8095650.1"/>
    </source>
</evidence>
<organism evidence="2 3">
    <name type="scientific">Apiospora kogelbergensis</name>
    <dbReference type="NCBI Taxonomy" id="1337665"/>
    <lineage>
        <taxon>Eukaryota</taxon>
        <taxon>Fungi</taxon>
        <taxon>Dikarya</taxon>
        <taxon>Ascomycota</taxon>
        <taxon>Pezizomycotina</taxon>
        <taxon>Sordariomycetes</taxon>
        <taxon>Xylariomycetidae</taxon>
        <taxon>Amphisphaeriales</taxon>
        <taxon>Apiosporaceae</taxon>
        <taxon>Apiospora</taxon>
    </lineage>
</organism>
<feature type="compositionally biased region" description="Low complexity" evidence="1">
    <location>
        <begin position="120"/>
        <end position="137"/>
    </location>
</feature>
<evidence type="ECO:0000313" key="3">
    <source>
        <dbReference type="Proteomes" id="UP001392437"/>
    </source>
</evidence>
<dbReference type="Gene3D" id="1.20.120.20">
    <property type="entry name" value="Apolipoprotein"/>
    <property type="match status" value="1"/>
</dbReference>
<feature type="compositionally biased region" description="Basic and acidic residues" evidence="1">
    <location>
        <begin position="102"/>
        <end position="119"/>
    </location>
</feature>
<comment type="caution">
    <text evidence="2">The sequence shown here is derived from an EMBL/GenBank/DDBJ whole genome shotgun (WGS) entry which is preliminary data.</text>
</comment>
<dbReference type="EMBL" id="JAQQWP010000011">
    <property type="protein sequence ID" value="KAK8095650.1"/>
    <property type="molecule type" value="Genomic_DNA"/>
</dbReference>
<name>A0AAW0QG16_9PEZI</name>
<reference evidence="2 3" key="1">
    <citation type="submission" date="2023-01" db="EMBL/GenBank/DDBJ databases">
        <title>Analysis of 21 Apiospora genomes using comparative genomics revels a genus with tremendous synthesis potential of carbohydrate active enzymes and secondary metabolites.</title>
        <authorList>
            <person name="Sorensen T."/>
        </authorList>
    </citation>
    <scope>NUCLEOTIDE SEQUENCE [LARGE SCALE GENOMIC DNA]</scope>
    <source>
        <strain evidence="2 3">CBS 117206</strain>
    </source>
</reference>
<gene>
    <name evidence="2" type="ORF">PG999_013672</name>
</gene>
<accession>A0AAW0QG16</accession>
<sequence length="137" mass="14218">MSFLTQVATRRMVMASRSAMTQAPRSFSVAARLQKTPVEATKDTIKQVDRKVSDKIVDGIETAEQAAQKVKNTDMAGKVKGAADQAAGKAEEVKGQVAGKSAEVKGKAAGKSEELKGEAKGTAQKAAGKAKGAADQL</sequence>
<dbReference type="AlphaFoldDB" id="A0AAW0QG16"/>
<protein>
    <submittedName>
        <fullName evidence="2">Lea domain protein</fullName>
    </submittedName>
</protein>
<proteinExistence type="predicted"/>
<evidence type="ECO:0000256" key="1">
    <source>
        <dbReference type="SAM" id="MobiDB-lite"/>
    </source>
</evidence>
<keyword evidence="3" id="KW-1185">Reference proteome</keyword>